<dbReference type="GO" id="GO:0016020">
    <property type="term" value="C:membrane"/>
    <property type="evidence" value="ECO:0007669"/>
    <property type="project" value="TreeGrafter"/>
</dbReference>
<name>A0A6J7NM32_9ZZZZ</name>
<sequence length="368" mass="42985">MTNDILQSSKPQFREATNLLRGICALAILIFHYQHFFYQGTTASDFDRASQPFYFLFSTVYNSGYLAVQIFWCISGLIMTHSYINKKDNSARDYTISRFARLYPLHLFTLLVVTALQQISFHRLNTFQIYGSNDLYHFFLNLFFVQSWGFQKGFSFNAPTWSVSVEIAIYVIFFFVISFLKRFKVWVPIVVLTLYKLSVNIELISPFRNCLAYFFFGVVVYFCSTFVTKKFLKSIIVLILFIEVFVFLTLRYLNLISFDSGGNGYIWGSAFLVFLVSQIDGSRLSPLLIKARMLGDLSYSVFLWHVPIQITIKLVQAKYSIDNSIAYNKLFFIFFIALTYFVGYLSYRFIEQPAQRIIRKRFARNATV</sequence>
<dbReference type="InterPro" id="IPR002656">
    <property type="entry name" value="Acyl_transf_3_dom"/>
</dbReference>
<feature type="transmembrane region" description="Helical" evidence="1">
    <location>
        <begin position="330"/>
        <end position="350"/>
    </location>
</feature>
<feature type="transmembrane region" description="Helical" evidence="1">
    <location>
        <begin position="16"/>
        <end position="33"/>
    </location>
</feature>
<feature type="domain" description="Acyltransferase 3" evidence="2">
    <location>
        <begin position="18"/>
        <end position="346"/>
    </location>
</feature>
<dbReference type="PANTHER" id="PTHR23028:SF53">
    <property type="entry name" value="ACYL_TRANSF_3 DOMAIN-CONTAINING PROTEIN"/>
    <property type="match status" value="1"/>
</dbReference>
<feature type="transmembrane region" description="Helical" evidence="1">
    <location>
        <begin position="185"/>
        <end position="205"/>
    </location>
</feature>
<reference evidence="3" key="1">
    <citation type="submission" date="2020-05" db="EMBL/GenBank/DDBJ databases">
        <authorList>
            <person name="Chiriac C."/>
            <person name="Salcher M."/>
            <person name="Ghai R."/>
            <person name="Kavagutti S V."/>
        </authorList>
    </citation>
    <scope>NUCLEOTIDE SEQUENCE</scope>
</reference>
<evidence type="ECO:0000313" key="3">
    <source>
        <dbReference type="EMBL" id="CAB4991759.1"/>
    </source>
</evidence>
<organism evidence="3">
    <name type="scientific">freshwater metagenome</name>
    <dbReference type="NCBI Taxonomy" id="449393"/>
    <lineage>
        <taxon>unclassified sequences</taxon>
        <taxon>metagenomes</taxon>
        <taxon>ecological metagenomes</taxon>
    </lineage>
</organism>
<dbReference type="AlphaFoldDB" id="A0A6J7NM32"/>
<feature type="transmembrane region" description="Helical" evidence="1">
    <location>
        <begin position="161"/>
        <end position="180"/>
    </location>
</feature>
<feature type="transmembrane region" description="Helical" evidence="1">
    <location>
        <begin position="99"/>
        <end position="119"/>
    </location>
</feature>
<accession>A0A6J7NM32</accession>
<dbReference type="PANTHER" id="PTHR23028">
    <property type="entry name" value="ACETYLTRANSFERASE"/>
    <property type="match status" value="1"/>
</dbReference>
<dbReference type="GO" id="GO:0016747">
    <property type="term" value="F:acyltransferase activity, transferring groups other than amino-acyl groups"/>
    <property type="evidence" value="ECO:0007669"/>
    <property type="project" value="InterPro"/>
</dbReference>
<protein>
    <submittedName>
        <fullName evidence="3">Unannotated protein</fullName>
    </submittedName>
</protein>
<feature type="transmembrane region" description="Helical" evidence="1">
    <location>
        <begin position="235"/>
        <end position="253"/>
    </location>
</feature>
<dbReference type="GO" id="GO:0000271">
    <property type="term" value="P:polysaccharide biosynthetic process"/>
    <property type="evidence" value="ECO:0007669"/>
    <property type="project" value="TreeGrafter"/>
</dbReference>
<feature type="transmembrane region" description="Helical" evidence="1">
    <location>
        <begin position="211"/>
        <end position="228"/>
    </location>
</feature>
<keyword evidence="1" id="KW-0472">Membrane</keyword>
<dbReference type="InterPro" id="IPR050879">
    <property type="entry name" value="Acyltransferase_3"/>
</dbReference>
<gene>
    <name evidence="3" type="ORF">UFOPK4020_00294</name>
</gene>
<keyword evidence="1" id="KW-1133">Transmembrane helix</keyword>
<keyword evidence="1" id="KW-0812">Transmembrane</keyword>
<evidence type="ECO:0000259" key="2">
    <source>
        <dbReference type="Pfam" id="PF01757"/>
    </source>
</evidence>
<dbReference type="Pfam" id="PF01757">
    <property type="entry name" value="Acyl_transf_3"/>
    <property type="match status" value="1"/>
</dbReference>
<feature type="transmembrane region" description="Helical" evidence="1">
    <location>
        <begin position="53"/>
        <end position="78"/>
    </location>
</feature>
<dbReference type="EMBL" id="CAFBOV010000037">
    <property type="protein sequence ID" value="CAB4991759.1"/>
    <property type="molecule type" value="Genomic_DNA"/>
</dbReference>
<evidence type="ECO:0000256" key="1">
    <source>
        <dbReference type="SAM" id="Phobius"/>
    </source>
</evidence>
<proteinExistence type="predicted"/>